<evidence type="ECO:0000256" key="1">
    <source>
        <dbReference type="SAM" id="MobiDB-lite"/>
    </source>
</evidence>
<feature type="compositionally biased region" description="Basic and acidic residues" evidence="1">
    <location>
        <begin position="175"/>
        <end position="184"/>
    </location>
</feature>
<accession>A0ABS5VRQ8</accession>
<dbReference type="InterPro" id="IPR051686">
    <property type="entry name" value="Lipoprotein_DolP"/>
</dbReference>
<evidence type="ECO:0000313" key="3">
    <source>
        <dbReference type="EMBL" id="MBT1704128.1"/>
    </source>
</evidence>
<feature type="compositionally biased region" description="Basic and acidic residues" evidence="1">
    <location>
        <begin position="205"/>
        <end position="217"/>
    </location>
</feature>
<evidence type="ECO:0000259" key="2">
    <source>
        <dbReference type="PROSITE" id="PS50914"/>
    </source>
</evidence>
<dbReference type="PANTHER" id="PTHR34606:SF15">
    <property type="entry name" value="BON DOMAIN-CONTAINING PROTEIN"/>
    <property type="match status" value="1"/>
</dbReference>
<feature type="compositionally biased region" description="Low complexity" evidence="1">
    <location>
        <begin position="378"/>
        <end position="394"/>
    </location>
</feature>
<feature type="compositionally biased region" description="Low complexity" evidence="1">
    <location>
        <begin position="1"/>
        <end position="17"/>
    </location>
</feature>
<feature type="region of interest" description="Disordered" evidence="1">
    <location>
        <begin position="154"/>
        <end position="217"/>
    </location>
</feature>
<dbReference type="NCBIfam" id="NF033157">
    <property type="entry name" value="SWFGD_domain"/>
    <property type="match status" value="1"/>
</dbReference>
<keyword evidence="4" id="KW-1185">Reference proteome</keyword>
<dbReference type="Pfam" id="PF04972">
    <property type="entry name" value="BON"/>
    <property type="match status" value="1"/>
</dbReference>
<dbReference type="EMBL" id="JAHESD010000026">
    <property type="protein sequence ID" value="MBT1704128.1"/>
    <property type="molecule type" value="Genomic_DNA"/>
</dbReference>
<feature type="compositionally biased region" description="Polar residues" evidence="1">
    <location>
        <begin position="54"/>
        <end position="97"/>
    </location>
</feature>
<feature type="compositionally biased region" description="Polar residues" evidence="1">
    <location>
        <begin position="33"/>
        <end position="46"/>
    </location>
</feature>
<organism evidence="3 4">
    <name type="scientific">Chryseosolibacter indicus</name>
    <dbReference type="NCBI Taxonomy" id="2782351"/>
    <lineage>
        <taxon>Bacteria</taxon>
        <taxon>Pseudomonadati</taxon>
        <taxon>Bacteroidota</taxon>
        <taxon>Cytophagia</taxon>
        <taxon>Cytophagales</taxon>
        <taxon>Chryseotaleaceae</taxon>
        <taxon>Chryseosolibacter</taxon>
    </lineage>
</organism>
<dbReference type="Proteomes" id="UP000772618">
    <property type="component" value="Unassembled WGS sequence"/>
</dbReference>
<gene>
    <name evidence="3" type="ORF">KK060_12615</name>
</gene>
<feature type="region of interest" description="Disordered" evidence="1">
    <location>
        <begin position="321"/>
        <end position="394"/>
    </location>
</feature>
<dbReference type="InterPro" id="IPR047800">
    <property type="entry name" value="SWFGD_dom"/>
</dbReference>
<evidence type="ECO:0000313" key="4">
    <source>
        <dbReference type="Proteomes" id="UP000772618"/>
    </source>
</evidence>
<dbReference type="Gene3D" id="3.30.1340.30">
    <property type="match status" value="1"/>
</dbReference>
<feature type="region of interest" description="Disordered" evidence="1">
    <location>
        <begin position="237"/>
        <end position="262"/>
    </location>
</feature>
<comment type="caution">
    <text evidence="3">The sequence shown here is derived from an EMBL/GenBank/DDBJ whole genome shotgun (WGS) entry which is preliminary data.</text>
</comment>
<feature type="compositionally biased region" description="Gly residues" evidence="1">
    <location>
        <begin position="188"/>
        <end position="202"/>
    </location>
</feature>
<feature type="compositionally biased region" description="Low complexity" evidence="1">
    <location>
        <begin position="332"/>
        <end position="360"/>
    </location>
</feature>
<dbReference type="PANTHER" id="PTHR34606">
    <property type="entry name" value="BON DOMAIN-CONTAINING PROTEIN"/>
    <property type="match status" value="1"/>
</dbReference>
<dbReference type="PROSITE" id="PS50914">
    <property type="entry name" value="BON"/>
    <property type="match status" value="1"/>
</dbReference>
<proteinExistence type="predicted"/>
<dbReference type="InterPro" id="IPR007055">
    <property type="entry name" value="BON_dom"/>
</dbReference>
<dbReference type="RefSeq" id="WP_254154091.1">
    <property type="nucleotide sequence ID" value="NZ_JAHESD010000026.1"/>
</dbReference>
<protein>
    <submittedName>
        <fullName evidence="3">BON domain-containing protein</fullName>
    </submittedName>
</protein>
<dbReference type="InterPro" id="IPR014004">
    <property type="entry name" value="Transpt-assoc_nodulatn_dom_bac"/>
</dbReference>
<sequence length="394" mass="43684">MADNNRNQSNQNRSYNQDWDDENSSQDRWNESDYGNQGNRDYNQNRDYGYSRSRYGQQSKEGNYGNRSNQYSRYNQGDYGNSDNDYNYRNSQHQDMNFGSDDRNYGYGGREYGSSYGGGNYQGNDSYYNSGFTGSSSRPSYGNSRNLYDREYEGFNRGQNSGYSGLGGANYGGGNEDRGRRSSEQGRSFGGYSGSNYGGNFYGGQRRDYGNNDTNERSWWDRTKDEVSSWFGDDDAERRRTMDRQQNYRGKGPRNYSRSDDRIKEDINDRLSDDPWVDASDIEVTVSSGEVTLTGYVNERSEKRRAEDLAEAVSGVKHVENRLRVGVRQEPSGSTGSTSGSASNIGTGASVGTSASVGSTLSPGSFGGETAVSQSNAGTTGSGTEKSGKSKSYV</sequence>
<feature type="domain" description="BON" evidence="2">
    <location>
        <begin position="259"/>
        <end position="327"/>
    </location>
</feature>
<feature type="region of interest" description="Disordered" evidence="1">
    <location>
        <begin position="1"/>
        <end position="104"/>
    </location>
</feature>
<reference evidence="3 4" key="1">
    <citation type="submission" date="2021-05" db="EMBL/GenBank/DDBJ databases">
        <title>A Polyphasic approach of four new species of the genus Ohtaekwangia: Ohtaekwangia histidinii sp. nov., Ohtaekwangia cretensis sp. nov., Ohtaekwangia indiensis sp. nov., Ohtaekwangia reichenbachii sp. nov. from diverse environment.</title>
        <authorList>
            <person name="Octaviana S."/>
        </authorList>
    </citation>
    <scope>NUCLEOTIDE SEQUENCE [LARGE SCALE GENOMIC DNA]</scope>
    <source>
        <strain evidence="3 4">PWU20</strain>
    </source>
</reference>
<name>A0ABS5VRQ8_9BACT</name>
<feature type="compositionally biased region" description="Gly residues" evidence="1">
    <location>
        <begin position="164"/>
        <end position="174"/>
    </location>
</feature>
<dbReference type="SMART" id="SM00749">
    <property type="entry name" value="BON"/>
    <property type="match status" value="1"/>
</dbReference>